<dbReference type="SUPFAM" id="SSF53955">
    <property type="entry name" value="Lysozyme-like"/>
    <property type="match status" value="1"/>
</dbReference>
<evidence type="ECO:0000256" key="24">
    <source>
        <dbReference type="ARBA" id="ARBA00044770"/>
    </source>
</evidence>
<dbReference type="Pfam" id="PF00905">
    <property type="entry name" value="Transpeptidase"/>
    <property type="match status" value="1"/>
</dbReference>
<evidence type="ECO:0000256" key="26">
    <source>
        <dbReference type="ARBA" id="ARBA00060592"/>
    </source>
</evidence>
<reference evidence="29" key="1">
    <citation type="submission" date="2019-03" db="EMBL/GenBank/DDBJ databases">
        <title>Lake Tanganyika Metagenome-Assembled Genomes (MAGs).</title>
        <authorList>
            <person name="Tran P."/>
        </authorList>
    </citation>
    <scope>NUCLEOTIDE SEQUENCE</scope>
    <source>
        <strain evidence="29">K_DeepCast_65m_m2_066</strain>
    </source>
</reference>
<accession>A0A937W4J1</accession>
<evidence type="ECO:0000256" key="19">
    <source>
        <dbReference type="ARBA" id="ARBA00023136"/>
    </source>
</evidence>
<dbReference type="Gene3D" id="1.10.3810.10">
    <property type="entry name" value="Biosynthetic peptidoglycan transglycosylase-like"/>
    <property type="match status" value="1"/>
</dbReference>
<dbReference type="GO" id="GO:0006508">
    <property type="term" value="P:proteolysis"/>
    <property type="evidence" value="ECO:0007669"/>
    <property type="project" value="UniProtKB-KW"/>
</dbReference>
<comment type="pathway">
    <text evidence="2">Cell wall biogenesis; peptidoglycan biosynthesis.</text>
</comment>
<gene>
    <name evidence="29" type="ORF">FJZ47_23605</name>
</gene>
<dbReference type="InterPro" id="IPR023346">
    <property type="entry name" value="Lysozyme-like_dom_sf"/>
</dbReference>
<sequence>MRSPRNIEAELDAFLAQGRKKRRWLRWFLLTCALGCVLVLGGAAVAGYLFYQKLAADLPQVSELENYQPSLVTKVYDRYGELIADFFIEKRILVPLSDIPEHVRQATIAAEDRRFYSHSGVDTWGILRAAWVNLQAGGTREGASTITQQVARTLFLNRERTMSRKVREAILALRIEQHYSKDQVLEMYLNQIFYGHNAYGIEAAAQLYFGKSVKDLSLGEAALIAGLPPSPNSYSPLKNYKRSVQRRDHVLSRMVEAGYLTPEQAQAAQFDPLAVTPPPPRVHKASYFVEYVRQYLEEQYGPTALYRGGFVVETTLDMRLQQFAEQTMKQGLAQIDKRHGIYQGPLRRVELSGDAATDAPRIAAITMAEAGDQTIREGERLTGVIQAVRDSGATIAIKNTRGVLPPSGHNWVHQINPDLSAEIRRQLFQRGDVIKVRVTRVDPTGKMHTLALDQDPVVQGALVSIDVGSGHVLAMVGGYDFTKSQFNRAAQALRQPGSSFKPLLYAAALEEGLTPVSMLLDAPLTEDIAGAKGWR</sequence>
<keyword evidence="22" id="KW-0961">Cell wall biogenesis/degradation</keyword>
<evidence type="ECO:0000256" key="5">
    <source>
        <dbReference type="ARBA" id="ARBA00012448"/>
    </source>
</evidence>
<evidence type="ECO:0000256" key="23">
    <source>
        <dbReference type="ARBA" id="ARBA00034000"/>
    </source>
</evidence>
<evidence type="ECO:0000256" key="17">
    <source>
        <dbReference type="ARBA" id="ARBA00022984"/>
    </source>
</evidence>
<feature type="non-terminal residue" evidence="29">
    <location>
        <position position="535"/>
    </location>
</feature>
<evidence type="ECO:0000256" key="18">
    <source>
        <dbReference type="ARBA" id="ARBA00022989"/>
    </source>
</evidence>
<keyword evidence="18 27" id="KW-1133">Transmembrane helix</keyword>
<dbReference type="InterPro" id="IPR050396">
    <property type="entry name" value="Glycosyltr_51/Transpeptidase"/>
</dbReference>
<evidence type="ECO:0000256" key="14">
    <source>
        <dbReference type="ARBA" id="ARBA00022801"/>
    </source>
</evidence>
<evidence type="ECO:0000256" key="27">
    <source>
        <dbReference type="SAM" id="Phobius"/>
    </source>
</evidence>
<keyword evidence="21" id="KW-0511">Multifunctional enzyme</keyword>
<keyword evidence="20" id="KW-0046">Antibiotic resistance</keyword>
<evidence type="ECO:0000256" key="1">
    <source>
        <dbReference type="ARBA" id="ARBA00004249"/>
    </source>
</evidence>
<comment type="subcellular location">
    <subcellularLocation>
        <location evidence="1">Cell inner membrane</location>
        <topology evidence="1">Single-pass type II membrane protein</topology>
    </subcellularLocation>
</comment>
<dbReference type="SMART" id="SM00316">
    <property type="entry name" value="S1"/>
    <property type="match status" value="1"/>
</dbReference>
<dbReference type="PROSITE" id="PS50126">
    <property type="entry name" value="S1"/>
    <property type="match status" value="1"/>
</dbReference>
<dbReference type="AlphaFoldDB" id="A0A937W4J1"/>
<keyword evidence="9" id="KW-0121">Carboxypeptidase</keyword>
<evidence type="ECO:0000256" key="10">
    <source>
        <dbReference type="ARBA" id="ARBA00022670"/>
    </source>
</evidence>
<evidence type="ECO:0000256" key="8">
    <source>
        <dbReference type="ARBA" id="ARBA00022519"/>
    </source>
</evidence>
<comment type="pathway">
    <text evidence="26">Glycan biosynthesis.</text>
</comment>
<evidence type="ECO:0000256" key="12">
    <source>
        <dbReference type="ARBA" id="ARBA00022679"/>
    </source>
</evidence>
<dbReference type="FunFam" id="1.10.3810.10:FF:000003">
    <property type="entry name" value="Penicillin-binding protein 1a"/>
    <property type="match status" value="1"/>
</dbReference>
<dbReference type="GO" id="GO:0008360">
    <property type="term" value="P:regulation of cell shape"/>
    <property type="evidence" value="ECO:0007669"/>
    <property type="project" value="UniProtKB-KW"/>
</dbReference>
<evidence type="ECO:0000256" key="7">
    <source>
        <dbReference type="ARBA" id="ARBA00022475"/>
    </source>
</evidence>
<evidence type="ECO:0000259" key="28">
    <source>
        <dbReference type="PROSITE" id="PS50126"/>
    </source>
</evidence>
<evidence type="ECO:0000256" key="16">
    <source>
        <dbReference type="ARBA" id="ARBA00022968"/>
    </source>
</evidence>
<dbReference type="GO" id="GO:0009002">
    <property type="term" value="F:serine-type D-Ala-D-Ala carboxypeptidase activity"/>
    <property type="evidence" value="ECO:0007669"/>
    <property type="project" value="UniProtKB-EC"/>
</dbReference>
<feature type="domain" description="S1 motif" evidence="28">
    <location>
        <begin position="378"/>
        <end position="453"/>
    </location>
</feature>
<keyword evidence="8" id="KW-0997">Cell inner membrane</keyword>
<dbReference type="InterPro" id="IPR012340">
    <property type="entry name" value="NA-bd_OB-fold"/>
</dbReference>
<keyword evidence="7" id="KW-1003">Cell membrane</keyword>
<evidence type="ECO:0000256" key="15">
    <source>
        <dbReference type="ARBA" id="ARBA00022960"/>
    </source>
</evidence>
<evidence type="ECO:0000256" key="9">
    <source>
        <dbReference type="ARBA" id="ARBA00022645"/>
    </source>
</evidence>
<dbReference type="EMBL" id="VGLS01001039">
    <property type="protein sequence ID" value="MBM3226761.1"/>
    <property type="molecule type" value="Genomic_DNA"/>
</dbReference>
<evidence type="ECO:0000256" key="20">
    <source>
        <dbReference type="ARBA" id="ARBA00023251"/>
    </source>
</evidence>
<dbReference type="PANTHER" id="PTHR32282:SF27">
    <property type="entry name" value="PENICILLIN-BINDING PROTEIN 1A"/>
    <property type="match status" value="1"/>
</dbReference>
<dbReference type="InterPro" id="IPR001264">
    <property type="entry name" value="Glyco_trans_51"/>
</dbReference>
<dbReference type="PANTHER" id="PTHR32282">
    <property type="entry name" value="BINDING PROTEIN TRANSPEPTIDASE, PUTATIVE-RELATED"/>
    <property type="match status" value="1"/>
</dbReference>
<dbReference type="GO" id="GO:0030288">
    <property type="term" value="C:outer membrane-bounded periplasmic space"/>
    <property type="evidence" value="ECO:0007669"/>
    <property type="project" value="TreeGrafter"/>
</dbReference>
<keyword evidence="13 27" id="KW-0812">Transmembrane</keyword>
<comment type="similarity">
    <text evidence="4">In the N-terminal section; belongs to the glycosyltransferase 51 family.</text>
</comment>
<dbReference type="GO" id="GO:0046677">
    <property type="term" value="P:response to antibiotic"/>
    <property type="evidence" value="ECO:0007669"/>
    <property type="project" value="UniProtKB-KW"/>
</dbReference>
<evidence type="ECO:0000256" key="22">
    <source>
        <dbReference type="ARBA" id="ARBA00023316"/>
    </source>
</evidence>
<evidence type="ECO:0000256" key="21">
    <source>
        <dbReference type="ARBA" id="ARBA00023268"/>
    </source>
</evidence>
<keyword evidence="16" id="KW-0735">Signal-anchor</keyword>
<keyword evidence="10" id="KW-0645">Protease</keyword>
<comment type="catalytic activity">
    <reaction evidence="25">
        <text>[GlcNAc-(1-&gt;4)-Mur2Ac(oyl-L-Ala-gamma-D-Glu-L-Lys-D-Ala-D-Ala)](n)-di-trans,octa-cis-undecaprenyl diphosphate + beta-D-GlcNAc-(1-&gt;4)-Mur2Ac(oyl-L-Ala-gamma-D-Glu-L-Lys-D-Ala-D-Ala)-di-trans,octa-cis-undecaprenyl diphosphate = [GlcNAc-(1-&gt;4)-Mur2Ac(oyl-L-Ala-gamma-D-Glu-L-Lys-D-Ala-D-Ala)](n+1)-di-trans,octa-cis-undecaprenyl diphosphate + di-trans,octa-cis-undecaprenyl diphosphate + H(+)</text>
        <dbReference type="Rhea" id="RHEA:23708"/>
        <dbReference type="Rhea" id="RHEA-COMP:9602"/>
        <dbReference type="Rhea" id="RHEA-COMP:9603"/>
        <dbReference type="ChEBI" id="CHEBI:15378"/>
        <dbReference type="ChEBI" id="CHEBI:58405"/>
        <dbReference type="ChEBI" id="CHEBI:60033"/>
        <dbReference type="ChEBI" id="CHEBI:78435"/>
        <dbReference type="EC" id="2.4.99.28"/>
    </reaction>
</comment>
<feature type="transmembrane region" description="Helical" evidence="27">
    <location>
        <begin position="27"/>
        <end position="51"/>
    </location>
</feature>
<comment type="catalytic activity">
    <reaction evidence="23">
        <text>Preferential cleavage: (Ac)2-L-Lys-D-Ala-|-D-Ala. Also transpeptidation of peptidyl-alanyl moieties that are N-acyl substituents of D-alanine.</text>
        <dbReference type="EC" id="3.4.16.4"/>
    </reaction>
</comment>
<dbReference type="EC" id="3.4.16.4" evidence="5"/>
<dbReference type="Gene3D" id="2.40.50.140">
    <property type="entry name" value="Nucleic acid-binding proteins"/>
    <property type="match status" value="1"/>
</dbReference>
<dbReference type="InterPro" id="IPR036950">
    <property type="entry name" value="PBP_transglycosylase"/>
</dbReference>
<evidence type="ECO:0000256" key="2">
    <source>
        <dbReference type="ARBA" id="ARBA00004752"/>
    </source>
</evidence>
<keyword evidence="14" id="KW-0378">Hydrolase</keyword>
<dbReference type="InterPro" id="IPR012338">
    <property type="entry name" value="Beta-lactam/transpept-like"/>
</dbReference>
<name>A0A937W4J1_UNCTE</name>
<dbReference type="InterPro" id="IPR031376">
    <property type="entry name" value="PCB_OB"/>
</dbReference>
<dbReference type="GO" id="GO:0008955">
    <property type="term" value="F:peptidoglycan glycosyltransferase activity"/>
    <property type="evidence" value="ECO:0007669"/>
    <property type="project" value="UniProtKB-EC"/>
</dbReference>
<organism evidence="29 30">
    <name type="scientific">Tectimicrobiota bacterium</name>
    <dbReference type="NCBI Taxonomy" id="2528274"/>
    <lineage>
        <taxon>Bacteria</taxon>
        <taxon>Pseudomonadati</taxon>
        <taxon>Nitrospinota/Tectimicrobiota group</taxon>
        <taxon>Candidatus Tectimicrobiota</taxon>
    </lineage>
</organism>
<evidence type="ECO:0000256" key="13">
    <source>
        <dbReference type="ARBA" id="ARBA00022692"/>
    </source>
</evidence>
<evidence type="ECO:0000256" key="11">
    <source>
        <dbReference type="ARBA" id="ARBA00022676"/>
    </source>
</evidence>
<dbReference type="SUPFAM" id="SSF50249">
    <property type="entry name" value="Nucleic acid-binding proteins"/>
    <property type="match status" value="1"/>
</dbReference>
<dbReference type="InterPro" id="IPR003029">
    <property type="entry name" value="S1_domain"/>
</dbReference>
<dbReference type="GO" id="GO:0071555">
    <property type="term" value="P:cell wall organization"/>
    <property type="evidence" value="ECO:0007669"/>
    <property type="project" value="UniProtKB-KW"/>
</dbReference>
<dbReference type="EC" id="2.4.99.28" evidence="24"/>
<dbReference type="Pfam" id="PF17092">
    <property type="entry name" value="PCB_OB"/>
    <property type="match status" value="1"/>
</dbReference>
<protein>
    <recommendedName>
        <fullName evidence="6">Penicillin-binding protein 1A</fullName>
        <ecNumber evidence="24">2.4.99.28</ecNumber>
        <ecNumber evidence="5">3.4.16.4</ecNumber>
    </recommendedName>
</protein>
<evidence type="ECO:0000256" key="4">
    <source>
        <dbReference type="ARBA" id="ARBA00007739"/>
    </source>
</evidence>
<comment type="similarity">
    <text evidence="3">In the C-terminal section; belongs to the transpeptidase family.</text>
</comment>
<keyword evidence="17" id="KW-0573">Peptidoglycan synthesis</keyword>
<keyword evidence="19 27" id="KW-0472">Membrane</keyword>
<comment type="caution">
    <text evidence="29">The sequence shown here is derived from an EMBL/GenBank/DDBJ whole genome shotgun (WGS) entry which is preliminary data.</text>
</comment>
<dbReference type="GO" id="GO:0005886">
    <property type="term" value="C:plasma membrane"/>
    <property type="evidence" value="ECO:0007669"/>
    <property type="project" value="UniProtKB-SubCell"/>
</dbReference>
<dbReference type="Pfam" id="PF00912">
    <property type="entry name" value="Transgly"/>
    <property type="match status" value="1"/>
</dbReference>
<dbReference type="SUPFAM" id="SSF56601">
    <property type="entry name" value="beta-lactamase/transpeptidase-like"/>
    <property type="match status" value="1"/>
</dbReference>
<dbReference type="Gene3D" id="3.40.710.10">
    <property type="entry name" value="DD-peptidase/beta-lactamase superfamily"/>
    <property type="match status" value="2"/>
</dbReference>
<keyword evidence="12" id="KW-0808">Transferase</keyword>
<evidence type="ECO:0000256" key="6">
    <source>
        <dbReference type="ARBA" id="ARBA00018638"/>
    </source>
</evidence>
<dbReference type="Proteomes" id="UP000712673">
    <property type="component" value="Unassembled WGS sequence"/>
</dbReference>
<dbReference type="InterPro" id="IPR001460">
    <property type="entry name" value="PCN-bd_Tpept"/>
</dbReference>
<dbReference type="GO" id="GO:0003676">
    <property type="term" value="F:nucleic acid binding"/>
    <property type="evidence" value="ECO:0007669"/>
    <property type="project" value="InterPro"/>
</dbReference>
<keyword evidence="15" id="KW-0133">Cell shape</keyword>
<dbReference type="GO" id="GO:0008658">
    <property type="term" value="F:penicillin binding"/>
    <property type="evidence" value="ECO:0007669"/>
    <property type="project" value="InterPro"/>
</dbReference>
<proteinExistence type="inferred from homology"/>
<evidence type="ECO:0000256" key="25">
    <source>
        <dbReference type="ARBA" id="ARBA00049902"/>
    </source>
</evidence>
<dbReference type="GO" id="GO:0009252">
    <property type="term" value="P:peptidoglycan biosynthetic process"/>
    <property type="evidence" value="ECO:0007669"/>
    <property type="project" value="UniProtKB-KW"/>
</dbReference>
<evidence type="ECO:0000313" key="29">
    <source>
        <dbReference type="EMBL" id="MBM3226761.1"/>
    </source>
</evidence>
<evidence type="ECO:0000256" key="3">
    <source>
        <dbReference type="ARBA" id="ARBA00007090"/>
    </source>
</evidence>
<evidence type="ECO:0000313" key="30">
    <source>
        <dbReference type="Proteomes" id="UP000712673"/>
    </source>
</evidence>
<keyword evidence="11" id="KW-0328">Glycosyltransferase</keyword>